<evidence type="ECO:0000313" key="2">
    <source>
        <dbReference type="Proteomes" id="UP000233469"/>
    </source>
</evidence>
<name>A0A2N1M0R3_9GLOM</name>
<protein>
    <submittedName>
        <fullName evidence="1">Uncharacterized protein</fullName>
    </submittedName>
</protein>
<sequence length="84" mass="9676">MTTTSETLVLRKRRLQRDRVECHRQRRFDGGRLTYNGILACFSFGANIDESFQGQGVSNFKIHGQIYHRIGSLMLNEGQKLVFA</sequence>
<evidence type="ECO:0000313" key="1">
    <source>
        <dbReference type="EMBL" id="PKK55234.1"/>
    </source>
</evidence>
<dbReference type="Proteomes" id="UP000233469">
    <property type="component" value="Unassembled WGS sequence"/>
</dbReference>
<reference evidence="1 2" key="1">
    <citation type="submission" date="2016-04" db="EMBL/GenBank/DDBJ databases">
        <title>Genome analyses suggest a sexual origin of heterokaryosis in a supposedly ancient asexual fungus.</title>
        <authorList>
            <person name="Ropars J."/>
            <person name="Sedzielewska K."/>
            <person name="Noel J."/>
            <person name="Charron P."/>
            <person name="Farinelli L."/>
            <person name="Marton T."/>
            <person name="Kruger M."/>
            <person name="Pelin A."/>
            <person name="Brachmann A."/>
            <person name="Corradi N."/>
        </authorList>
    </citation>
    <scope>NUCLEOTIDE SEQUENCE [LARGE SCALE GENOMIC DNA]</scope>
    <source>
        <strain evidence="1 2">C2</strain>
    </source>
</reference>
<dbReference type="EMBL" id="LLXL01008158">
    <property type="protein sequence ID" value="PKK55234.1"/>
    <property type="molecule type" value="Genomic_DNA"/>
</dbReference>
<proteinExistence type="predicted"/>
<organism evidence="1 2">
    <name type="scientific">Rhizophagus irregularis</name>
    <dbReference type="NCBI Taxonomy" id="588596"/>
    <lineage>
        <taxon>Eukaryota</taxon>
        <taxon>Fungi</taxon>
        <taxon>Fungi incertae sedis</taxon>
        <taxon>Mucoromycota</taxon>
        <taxon>Glomeromycotina</taxon>
        <taxon>Glomeromycetes</taxon>
        <taxon>Glomerales</taxon>
        <taxon>Glomeraceae</taxon>
        <taxon>Rhizophagus</taxon>
    </lineage>
</organism>
<gene>
    <name evidence="1" type="ORF">RhiirC2_802998</name>
</gene>
<reference evidence="1 2" key="2">
    <citation type="submission" date="2017-10" db="EMBL/GenBank/DDBJ databases">
        <title>Extensive intraspecific genome diversity in a model arbuscular mycorrhizal fungus.</title>
        <authorList>
            <person name="Chen E.C.H."/>
            <person name="Morin E."/>
            <person name="Baudet D."/>
            <person name="Noel J."/>
            <person name="Ndikumana S."/>
            <person name="Charron P."/>
            <person name="St-Onge C."/>
            <person name="Giorgi J."/>
            <person name="Grigoriev I.V."/>
            <person name="Roux C."/>
            <person name="Martin F.M."/>
            <person name="Corradi N."/>
        </authorList>
    </citation>
    <scope>NUCLEOTIDE SEQUENCE [LARGE SCALE GENOMIC DNA]</scope>
    <source>
        <strain evidence="1 2">C2</strain>
    </source>
</reference>
<dbReference type="AlphaFoldDB" id="A0A2N1M0R3"/>
<comment type="caution">
    <text evidence="1">The sequence shown here is derived from an EMBL/GenBank/DDBJ whole genome shotgun (WGS) entry which is preliminary data.</text>
</comment>
<accession>A0A2N1M0R3</accession>